<feature type="chain" id="PRO_5044861135" evidence="1">
    <location>
        <begin position="22"/>
        <end position="334"/>
    </location>
</feature>
<protein>
    <submittedName>
        <fullName evidence="2">Uncharacterized protein</fullName>
    </submittedName>
</protein>
<sequence>MVGLWAWKVLVKLSWVKVVVADVPVLVAQNWVEGRERIHFWFDVTHSVDFLDLLLLVVLLLALLRNTKGAASYRLHISKFGSPRIGYQWKENGKSRRTEMDFDNRKGRQKRIRVLKGKGARPSTEKTPSCVGVGVGVGIYSREGVDLLVVTAYWLLHLKTMLWDYQNYKSTLQDIFNFFAPLRQYSQSGGELCGGSGEATAAREVVAAAKDNGFSKAFYFSPKSSFSLPALSSLPLSSLRVSLPSHRQQKQAVTTCRRSRYRSQFSSSWQIRKGGAFQIQPFISARFLATKQNEGEFKYSKLNFLEDFWGDNTVFVAGKYLQFFSSIEAVFTGH</sequence>
<name>A0ABC8TQZ4_9AQUA</name>
<keyword evidence="3" id="KW-1185">Reference proteome</keyword>
<dbReference type="Proteomes" id="UP001642360">
    <property type="component" value="Unassembled WGS sequence"/>
</dbReference>
<evidence type="ECO:0000256" key="1">
    <source>
        <dbReference type="SAM" id="SignalP"/>
    </source>
</evidence>
<feature type="signal peptide" evidence="1">
    <location>
        <begin position="1"/>
        <end position="21"/>
    </location>
</feature>
<dbReference type="AlphaFoldDB" id="A0ABC8TQZ4"/>
<evidence type="ECO:0000313" key="2">
    <source>
        <dbReference type="EMBL" id="CAK9171904.1"/>
    </source>
</evidence>
<reference evidence="2 3" key="1">
    <citation type="submission" date="2024-02" db="EMBL/GenBank/DDBJ databases">
        <authorList>
            <person name="Vignale AGUSTIN F."/>
            <person name="Sosa J E."/>
            <person name="Modenutti C."/>
        </authorList>
    </citation>
    <scope>NUCLEOTIDE SEQUENCE [LARGE SCALE GENOMIC DNA]</scope>
</reference>
<evidence type="ECO:0000313" key="3">
    <source>
        <dbReference type="Proteomes" id="UP001642360"/>
    </source>
</evidence>
<accession>A0ABC8TQZ4</accession>
<organism evidence="2 3">
    <name type="scientific">Ilex paraguariensis</name>
    <name type="common">yerba mate</name>
    <dbReference type="NCBI Taxonomy" id="185542"/>
    <lineage>
        <taxon>Eukaryota</taxon>
        <taxon>Viridiplantae</taxon>
        <taxon>Streptophyta</taxon>
        <taxon>Embryophyta</taxon>
        <taxon>Tracheophyta</taxon>
        <taxon>Spermatophyta</taxon>
        <taxon>Magnoliopsida</taxon>
        <taxon>eudicotyledons</taxon>
        <taxon>Gunneridae</taxon>
        <taxon>Pentapetalae</taxon>
        <taxon>asterids</taxon>
        <taxon>campanulids</taxon>
        <taxon>Aquifoliales</taxon>
        <taxon>Aquifoliaceae</taxon>
        <taxon>Ilex</taxon>
    </lineage>
</organism>
<gene>
    <name evidence="2" type="ORF">ILEXP_LOCUS41524</name>
</gene>
<dbReference type="EMBL" id="CAUOFW020005869">
    <property type="protein sequence ID" value="CAK9171904.1"/>
    <property type="molecule type" value="Genomic_DNA"/>
</dbReference>
<comment type="caution">
    <text evidence="2">The sequence shown here is derived from an EMBL/GenBank/DDBJ whole genome shotgun (WGS) entry which is preliminary data.</text>
</comment>
<keyword evidence="1" id="KW-0732">Signal</keyword>
<proteinExistence type="predicted"/>